<dbReference type="Gene3D" id="2.60.40.4070">
    <property type="match status" value="1"/>
</dbReference>
<evidence type="ECO:0008006" key="18">
    <source>
        <dbReference type="Google" id="ProtNLM"/>
    </source>
</evidence>
<evidence type="ECO:0000256" key="2">
    <source>
        <dbReference type="ARBA" id="ARBA00022512"/>
    </source>
</evidence>
<dbReference type="PROSITE" id="PS51892">
    <property type="entry name" value="SUBTILASE"/>
    <property type="match status" value="1"/>
</dbReference>
<dbReference type="PROSITE" id="PS00137">
    <property type="entry name" value="SUBTILASE_HIS"/>
    <property type="match status" value="1"/>
</dbReference>
<dbReference type="CDD" id="cd02124">
    <property type="entry name" value="PA_PoS1_like"/>
    <property type="match status" value="1"/>
</dbReference>
<feature type="active site" description="Charge relay system" evidence="9 10">
    <location>
        <position position="164"/>
    </location>
</feature>
<feature type="active site" description="Charge relay system" evidence="9 10">
    <location>
        <position position="204"/>
    </location>
</feature>
<dbReference type="InterPro" id="IPR023827">
    <property type="entry name" value="Peptidase_S8_Asp-AS"/>
</dbReference>
<evidence type="ECO:0000259" key="15">
    <source>
        <dbReference type="Pfam" id="PF06280"/>
    </source>
</evidence>
<keyword evidence="4 10" id="KW-0645">Protease</keyword>
<evidence type="ECO:0000313" key="17">
    <source>
        <dbReference type="Proteomes" id="UP001149074"/>
    </source>
</evidence>
<keyword evidence="5 12" id="KW-0732">Signal</keyword>
<dbReference type="InterPro" id="IPR034187">
    <property type="entry name" value="Peptidases_S8_5"/>
</dbReference>
<evidence type="ECO:0000256" key="5">
    <source>
        <dbReference type="ARBA" id="ARBA00022729"/>
    </source>
</evidence>
<gene>
    <name evidence="16" type="ORF">N7532_009871</name>
</gene>
<dbReference type="PRINTS" id="PR00723">
    <property type="entry name" value="SUBTILISIN"/>
</dbReference>
<evidence type="ECO:0000256" key="10">
    <source>
        <dbReference type="PROSITE-ProRule" id="PRU01240"/>
    </source>
</evidence>
<dbReference type="PANTHER" id="PTHR43806">
    <property type="entry name" value="PEPTIDASE S8"/>
    <property type="match status" value="1"/>
</dbReference>
<comment type="caution">
    <text evidence="16">The sequence shown here is derived from an EMBL/GenBank/DDBJ whole genome shotgun (WGS) entry which is preliminary data.</text>
</comment>
<protein>
    <recommendedName>
        <fullName evidence="18">Oryzin</fullName>
    </recommendedName>
</protein>
<evidence type="ECO:0000256" key="8">
    <source>
        <dbReference type="ARBA" id="ARBA00023145"/>
    </source>
</evidence>
<evidence type="ECO:0000256" key="1">
    <source>
        <dbReference type="ARBA" id="ARBA00011073"/>
    </source>
</evidence>
<reference evidence="16" key="2">
    <citation type="journal article" date="2023" name="IMA Fungus">
        <title>Comparative genomic study of the Penicillium genus elucidates a diverse pangenome and 15 lateral gene transfer events.</title>
        <authorList>
            <person name="Petersen C."/>
            <person name="Sorensen T."/>
            <person name="Nielsen M.R."/>
            <person name="Sondergaard T.E."/>
            <person name="Sorensen J.L."/>
            <person name="Fitzpatrick D.A."/>
            <person name="Frisvad J.C."/>
            <person name="Nielsen K.L."/>
        </authorList>
    </citation>
    <scope>NUCLEOTIDE SEQUENCE</scope>
    <source>
        <strain evidence="16">IBT 30761</strain>
    </source>
</reference>
<dbReference type="SUPFAM" id="SSF52025">
    <property type="entry name" value="PA domain"/>
    <property type="match status" value="1"/>
</dbReference>
<dbReference type="Pfam" id="PF06280">
    <property type="entry name" value="fn3_5"/>
    <property type="match status" value="1"/>
</dbReference>
<evidence type="ECO:0000256" key="3">
    <source>
        <dbReference type="ARBA" id="ARBA00022525"/>
    </source>
</evidence>
<feature type="domain" description="C5a peptidase/Subtilisin-like protease SBT2-like Fn3-like" evidence="15">
    <location>
        <begin position="603"/>
        <end position="720"/>
    </location>
</feature>
<evidence type="ECO:0000256" key="9">
    <source>
        <dbReference type="PIRSR" id="PIRSR615500-1"/>
    </source>
</evidence>
<dbReference type="PROSITE" id="PS00136">
    <property type="entry name" value="SUBTILASE_ASP"/>
    <property type="match status" value="1"/>
</dbReference>
<evidence type="ECO:0000256" key="12">
    <source>
        <dbReference type="SAM" id="SignalP"/>
    </source>
</evidence>
<organism evidence="16 17">
    <name type="scientific">Penicillium argentinense</name>
    <dbReference type="NCBI Taxonomy" id="1131581"/>
    <lineage>
        <taxon>Eukaryota</taxon>
        <taxon>Fungi</taxon>
        <taxon>Dikarya</taxon>
        <taxon>Ascomycota</taxon>
        <taxon>Pezizomycotina</taxon>
        <taxon>Eurotiomycetes</taxon>
        <taxon>Eurotiomycetidae</taxon>
        <taxon>Eurotiales</taxon>
        <taxon>Aspergillaceae</taxon>
        <taxon>Penicillium</taxon>
    </lineage>
</organism>
<dbReference type="EMBL" id="JAPQKI010000010">
    <property type="protein sequence ID" value="KAJ5085100.1"/>
    <property type="molecule type" value="Genomic_DNA"/>
</dbReference>
<keyword evidence="7 10" id="KW-0720">Serine protease</keyword>
<evidence type="ECO:0000256" key="7">
    <source>
        <dbReference type="ARBA" id="ARBA00022825"/>
    </source>
</evidence>
<evidence type="ECO:0000259" key="14">
    <source>
        <dbReference type="Pfam" id="PF02225"/>
    </source>
</evidence>
<feature type="domain" description="Peptidase S8/S53" evidence="13">
    <location>
        <begin position="155"/>
        <end position="560"/>
    </location>
</feature>
<dbReference type="Gene3D" id="3.50.30.30">
    <property type="match status" value="1"/>
</dbReference>
<dbReference type="InterPro" id="IPR003137">
    <property type="entry name" value="PA_domain"/>
</dbReference>
<feature type="chain" id="PRO_5040951152" description="Oryzin" evidence="12">
    <location>
        <begin position="20"/>
        <end position="879"/>
    </location>
</feature>
<keyword evidence="3" id="KW-0964">Secreted</keyword>
<dbReference type="InterPro" id="IPR000209">
    <property type="entry name" value="Peptidase_S8/S53_dom"/>
</dbReference>
<dbReference type="GeneID" id="81361341"/>
<dbReference type="InterPro" id="IPR046450">
    <property type="entry name" value="PA_dom_sf"/>
</dbReference>
<comment type="similarity">
    <text evidence="1 10 11">Belongs to the peptidase S8 family.</text>
</comment>
<dbReference type="GO" id="GO:0016020">
    <property type="term" value="C:membrane"/>
    <property type="evidence" value="ECO:0007669"/>
    <property type="project" value="InterPro"/>
</dbReference>
<evidence type="ECO:0000256" key="11">
    <source>
        <dbReference type="RuleBase" id="RU003355"/>
    </source>
</evidence>
<dbReference type="PROSITE" id="PS00138">
    <property type="entry name" value="SUBTILASE_SER"/>
    <property type="match status" value="1"/>
</dbReference>
<dbReference type="GO" id="GO:0006508">
    <property type="term" value="P:proteolysis"/>
    <property type="evidence" value="ECO:0007669"/>
    <property type="project" value="UniProtKB-KW"/>
</dbReference>
<proteinExistence type="inferred from homology"/>
<dbReference type="InterPro" id="IPR010435">
    <property type="entry name" value="C5a/SBT2-like_Fn3"/>
</dbReference>
<dbReference type="AlphaFoldDB" id="A0A9W9ENP5"/>
<evidence type="ECO:0000256" key="4">
    <source>
        <dbReference type="ARBA" id="ARBA00022670"/>
    </source>
</evidence>
<dbReference type="InterPro" id="IPR036852">
    <property type="entry name" value="Peptidase_S8/S53_dom_sf"/>
</dbReference>
<keyword evidence="2" id="KW-0134">Cell wall</keyword>
<dbReference type="InterPro" id="IPR022398">
    <property type="entry name" value="Peptidase_S8_His-AS"/>
</dbReference>
<evidence type="ECO:0000256" key="6">
    <source>
        <dbReference type="ARBA" id="ARBA00022801"/>
    </source>
</evidence>
<evidence type="ECO:0000313" key="16">
    <source>
        <dbReference type="EMBL" id="KAJ5085100.1"/>
    </source>
</evidence>
<keyword evidence="6 10" id="KW-0378">Hydrolase</keyword>
<dbReference type="Pfam" id="PF00082">
    <property type="entry name" value="Peptidase_S8"/>
    <property type="match status" value="1"/>
</dbReference>
<dbReference type="InterPro" id="IPR023828">
    <property type="entry name" value="Peptidase_S8_Ser-AS"/>
</dbReference>
<keyword evidence="17" id="KW-1185">Reference proteome</keyword>
<reference evidence="16" key="1">
    <citation type="submission" date="2022-11" db="EMBL/GenBank/DDBJ databases">
        <authorList>
            <person name="Petersen C."/>
        </authorList>
    </citation>
    <scope>NUCLEOTIDE SEQUENCE</scope>
    <source>
        <strain evidence="16">IBT 30761</strain>
    </source>
</reference>
<dbReference type="SUPFAM" id="SSF52743">
    <property type="entry name" value="Subtilisin-like"/>
    <property type="match status" value="1"/>
</dbReference>
<evidence type="ECO:0000259" key="13">
    <source>
        <dbReference type="Pfam" id="PF00082"/>
    </source>
</evidence>
<dbReference type="OrthoDB" id="10256524at2759"/>
<dbReference type="InterPro" id="IPR050131">
    <property type="entry name" value="Peptidase_S8_subtilisin-like"/>
</dbReference>
<dbReference type="InterPro" id="IPR015500">
    <property type="entry name" value="Peptidase_S8_subtilisin-rel"/>
</dbReference>
<dbReference type="RefSeq" id="XP_056469778.1">
    <property type="nucleotide sequence ID" value="XM_056622362.1"/>
</dbReference>
<accession>A0A9W9ENP5</accession>
<dbReference type="PANTHER" id="PTHR43806:SF66">
    <property type="entry name" value="SERIN ENDOPEPTIDASE"/>
    <property type="match status" value="1"/>
</dbReference>
<dbReference type="CDD" id="cd07489">
    <property type="entry name" value="Peptidases_S8_5"/>
    <property type="match status" value="1"/>
</dbReference>
<name>A0A9W9ENP5_9EURO</name>
<dbReference type="Gene3D" id="3.40.50.200">
    <property type="entry name" value="Peptidase S8/S53 domain"/>
    <property type="match status" value="2"/>
</dbReference>
<feature type="domain" description="PA" evidence="14">
    <location>
        <begin position="367"/>
        <end position="425"/>
    </location>
</feature>
<feature type="active site" description="Charge relay system" evidence="9 10">
    <location>
        <position position="526"/>
    </location>
</feature>
<feature type="signal peptide" evidence="12">
    <location>
        <begin position="1"/>
        <end position="19"/>
    </location>
</feature>
<keyword evidence="8" id="KW-0865">Zymogen</keyword>
<sequence length="879" mass="93483">MAPLWPWLGALLAAPLALAGKSGDAVPKSYIVEFSNPHLATDSFISTLTRNGIPISLNHDLSFDLFHGGSFNLLGNTDNEAAVVKKISGLPYVKNIVPVREVHHSKRSTSNVRDASLAAPGQHLTRRGDHYAPGSNDVPHRMTGVDKLREQGYLGSGLRVAVVDSGIDYKHPALGGCYGEGCLVAFGHNLVDDTEDPYDDCDGHGTHVSGLIAAQPNAYNFTGVAPNVTLGHYKVTNCHSGATTDRLMQAFKMAYEAKADVITCSIGGYSGWSEEPWGVLIQNIAKAGVPCMIAAGNDGDAGMFFASDGADNKGGTGIGAVNNLMVPMILNKASYVSKNGSANFGWSISGDKDFVNGTYQLYPLSLDSSVENDGCEALPADTPDLSKKIVLIRRGGCGFQDKADNAIKAGAKNILFYNNRPGTDDFSFTVPEIVGMGMVPTNTGVEWVNLAAKNTSIYLHMTSKKYASSIFFNEKNNQAGGFVGDFSQWGPTNELMAIPVVTSPGGFMLSTYPLALGGYKVETGTSMATPYFAGCVALLIEARGKVPAKTVQTLFAANADPNVFHDGVSAYPWLSSVAQQGAGLINAFDAVNTKTILNVSSIGFNDTEHLAPVSFSINNTGSDIAVYNISHVGSATVYTLPDDGTTIPHPFSSGDFMENVNKHASLSFSARRIVVRPGQTVVVKVSAIPPQGLNTTRIPIYSGYVTLNGTNGDSFSIPYLGAGTAMRNVTILDTKHGENYFKSSESKDPIKAGQMFTFAGANGSANDISSPVFERQLSMGTARLEIDVKSSNGTIVGSLPNFPMLYMSRAPYSPTEHSWDGGLADGTYAPAGTYSIRVRALKIFGNPANDSDYEVVESPKFNIRYAGNNMKARSLDHQV</sequence>
<dbReference type="GO" id="GO:0004252">
    <property type="term" value="F:serine-type endopeptidase activity"/>
    <property type="evidence" value="ECO:0007669"/>
    <property type="project" value="UniProtKB-UniRule"/>
</dbReference>
<dbReference type="Proteomes" id="UP001149074">
    <property type="component" value="Unassembled WGS sequence"/>
</dbReference>
<dbReference type="Pfam" id="PF02225">
    <property type="entry name" value="PA"/>
    <property type="match status" value="1"/>
</dbReference>